<protein>
    <submittedName>
        <fullName evidence="1">Uncharacterized protein</fullName>
    </submittedName>
</protein>
<evidence type="ECO:0000313" key="1">
    <source>
        <dbReference type="EMBL" id="KAL3753248.1"/>
    </source>
</evidence>
<dbReference type="AlphaFoldDB" id="A0ABD3LRI1"/>
<keyword evidence="2" id="KW-1185">Reference proteome</keyword>
<sequence length="112" mass="12847">MDFKALAVGTQLCSEPLKWKNKLECLYRHLRRVDIFRFDPSDLHSSCLLGLVELILKEARVLDRLLIDPRKVKADGSNAAEIDSPRKLLKVSQSILHHQRASVNAQMVLYHD</sequence>
<name>A0ABD3LRI1_EUCGL</name>
<comment type="caution">
    <text evidence="1">The sequence shown here is derived from an EMBL/GenBank/DDBJ whole genome shotgun (WGS) entry which is preliminary data.</text>
</comment>
<proteinExistence type="predicted"/>
<dbReference type="Proteomes" id="UP001634007">
    <property type="component" value="Unassembled WGS sequence"/>
</dbReference>
<accession>A0ABD3LRI1</accession>
<organism evidence="1 2">
    <name type="scientific">Eucalyptus globulus</name>
    <name type="common">Tasmanian blue gum</name>
    <dbReference type="NCBI Taxonomy" id="34317"/>
    <lineage>
        <taxon>Eukaryota</taxon>
        <taxon>Viridiplantae</taxon>
        <taxon>Streptophyta</taxon>
        <taxon>Embryophyta</taxon>
        <taxon>Tracheophyta</taxon>
        <taxon>Spermatophyta</taxon>
        <taxon>Magnoliopsida</taxon>
        <taxon>eudicotyledons</taxon>
        <taxon>Gunneridae</taxon>
        <taxon>Pentapetalae</taxon>
        <taxon>rosids</taxon>
        <taxon>malvids</taxon>
        <taxon>Myrtales</taxon>
        <taxon>Myrtaceae</taxon>
        <taxon>Myrtoideae</taxon>
        <taxon>Eucalypteae</taxon>
        <taxon>Eucalyptus</taxon>
    </lineage>
</organism>
<reference evidence="1 2" key="1">
    <citation type="submission" date="2024-11" db="EMBL/GenBank/DDBJ databases">
        <title>Chromosome-level genome assembly of Eucalyptus globulus Labill. provides insights into its genome evolution.</title>
        <authorList>
            <person name="Li X."/>
        </authorList>
    </citation>
    <scope>NUCLEOTIDE SEQUENCE [LARGE SCALE GENOMIC DNA]</scope>
    <source>
        <strain evidence="1">CL2024</strain>
        <tissue evidence="1">Fresh tender leaves</tissue>
    </source>
</reference>
<dbReference type="EMBL" id="JBJKBG010000001">
    <property type="protein sequence ID" value="KAL3753248.1"/>
    <property type="molecule type" value="Genomic_DNA"/>
</dbReference>
<evidence type="ECO:0000313" key="2">
    <source>
        <dbReference type="Proteomes" id="UP001634007"/>
    </source>
</evidence>
<gene>
    <name evidence="1" type="ORF">ACJRO7_000616</name>
</gene>